<reference evidence="1 2" key="1">
    <citation type="submission" date="2017-04" db="EMBL/GenBank/DDBJ databases">
        <title>Novel microbial lineages endemic to geothermal iron-oxide mats fill important gaps in the evolutionary history of Archaea.</title>
        <authorList>
            <person name="Jay Z.J."/>
            <person name="Beam J.P."/>
            <person name="Dlakic M."/>
            <person name="Rusch D.B."/>
            <person name="Kozubal M.A."/>
            <person name="Inskeep W.P."/>
        </authorList>
    </citation>
    <scope>NUCLEOTIDE SEQUENCE [LARGE SCALE GENOMIC DNA]</scope>
    <source>
        <strain evidence="1">ECH_B_SAG-M15</strain>
    </source>
</reference>
<organism evidence="1 2">
    <name type="scientific">Candidatus Marsarchaeota G2 archaeon ECH_B_SAG-M15</name>
    <dbReference type="NCBI Taxonomy" id="1978162"/>
    <lineage>
        <taxon>Archaea</taxon>
        <taxon>Candidatus Marsarchaeota</taxon>
        <taxon>Candidatus Marsarchaeota group 2</taxon>
    </lineage>
</organism>
<sequence>MRRRNRCIDPYGMIHHVFVGPVTVSSGDERCVVAELGGVEDEDRFKVSTESRGVNRGGVWAGKEEWGRIGELHRYSAYRWKYITQRELDALSALREGEVDVLLTHEGPTGYFQDADSRGSPIIRRVVERLQPRYHFFGHHGGTFGADYEFWVGRTRSILLNERGCTTSHTGMGAWVYSTQLTGASDSSSQANSTSRVQPTFPLCDSKPKPFSLSSLA</sequence>
<evidence type="ECO:0000313" key="1">
    <source>
        <dbReference type="EMBL" id="PSN90867.1"/>
    </source>
</evidence>
<name>A0A2R6AWY9_9ARCH</name>
<dbReference type="AlphaFoldDB" id="A0A2R6AWY9"/>
<dbReference type="EMBL" id="NEXJ01000066">
    <property type="protein sequence ID" value="PSN90867.1"/>
    <property type="molecule type" value="Genomic_DNA"/>
</dbReference>
<evidence type="ECO:0008006" key="3">
    <source>
        <dbReference type="Google" id="ProtNLM"/>
    </source>
</evidence>
<dbReference type="Proteomes" id="UP000240490">
    <property type="component" value="Unassembled WGS sequence"/>
</dbReference>
<proteinExistence type="predicted"/>
<dbReference type="Gene3D" id="3.60.21.10">
    <property type="match status" value="1"/>
</dbReference>
<evidence type="ECO:0000313" key="2">
    <source>
        <dbReference type="Proteomes" id="UP000240490"/>
    </source>
</evidence>
<accession>A0A2R6AWY9</accession>
<gene>
    <name evidence="1" type="ORF">B9Q08_03870</name>
</gene>
<dbReference type="SUPFAM" id="SSF56300">
    <property type="entry name" value="Metallo-dependent phosphatases"/>
    <property type="match status" value="1"/>
</dbReference>
<protein>
    <recommendedName>
        <fullName evidence="3">Calcineurin-like phosphoesterase domain-containing protein</fullName>
    </recommendedName>
</protein>
<dbReference type="InterPro" id="IPR029052">
    <property type="entry name" value="Metallo-depent_PP-like"/>
</dbReference>
<comment type="caution">
    <text evidence="1">The sequence shown here is derived from an EMBL/GenBank/DDBJ whole genome shotgun (WGS) entry which is preliminary data.</text>
</comment>